<evidence type="ECO:0000313" key="2">
    <source>
        <dbReference type="Proteomes" id="UP000790377"/>
    </source>
</evidence>
<name>A0ACB8A1T5_9AGAM</name>
<comment type="caution">
    <text evidence="1">The sequence shown here is derived from an EMBL/GenBank/DDBJ whole genome shotgun (WGS) entry which is preliminary data.</text>
</comment>
<gene>
    <name evidence="1" type="ORF">BJ138DRAFT_1117439</name>
</gene>
<keyword evidence="2" id="KW-1185">Reference proteome</keyword>
<reference evidence="1" key="1">
    <citation type="journal article" date="2021" name="New Phytol.">
        <title>Evolutionary innovations through gain and loss of genes in the ectomycorrhizal Boletales.</title>
        <authorList>
            <person name="Wu G."/>
            <person name="Miyauchi S."/>
            <person name="Morin E."/>
            <person name="Kuo A."/>
            <person name="Drula E."/>
            <person name="Varga T."/>
            <person name="Kohler A."/>
            <person name="Feng B."/>
            <person name="Cao Y."/>
            <person name="Lipzen A."/>
            <person name="Daum C."/>
            <person name="Hundley H."/>
            <person name="Pangilinan J."/>
            <person name="Johnson J."/>
            <person name="Barry K."/>
            <person name="LaButti K."/>
            <person name="Ng V."/>
            <person name="Ahrendt S."/>
            <person name="Min B."/>
            <person name="Choi I.G."/>
            <person name="Park H."/>
            <person name="Plett J.M."/>
            <person name="Magnuson J."/>
            <person name="Spatafora J.W."/>
            <person name="Nagy L.G."/>
            <person name="Henrissat B."/>
            <person name="Grigoriev I.V."/>
            <person name="Yang Z.L."/>
            <person name="Xu J."/>
            <person name="Martin F.M."/>
        </authorList>
    </citation>
    <scope>NUCLEOTIDE SEQUENCE</scope>
    <source>
        <strain evidence="1">ATCC 28755</strain>
    </source>
</reference>
<dbReference type="Proteomes" id="UP000790377">
    <property type="component" value="Unassembled WGS sequence"/>
</dbReference>
<protein>
    <submittedName>
        <fullName evidence="1">Uncharacterized protein</fullName>
    </submittedName>
</protein>
<evidence type="ECO:0000313" key="1">
    <source>
        <dbReference type="EMBL" id="KAH7906583.1"/>
    </source>
</evidence>
<dbReference type="EMBL" id="MU267999">
    <property type="protein sequence ID" value="KAH7906583.1"/>
    <property type="molecule type" value="Genomic_DNA"/>
</dbReference>
<organism evidence="1 2">
    <name type="scientific">Hygrophoropsis aurantiaca</name>
    <dbReference type="NCBI Taxonomy" id="72124"/>
    <lineage>
        <taxon>Eukaryota</taxon>
        <taxon>Fungi</taxon>
        <taxon>Dikarya</taxon>
        <taxon>Basidiomycota</taxon>
        <taxon>Agaricomycotina</taxon>
        <taxon>Agaricomycetes</taxon>
        <taxon>Agaricomycetidae</taxon>
        <taxon>Boletales</taxon>
        <taxon>Coniophorineae</taxon>
        <taxon>Hygrophoropsidaceae</taxon>
        <taxon>Hygrophoropsis</taxon>
    </lineage>
</organism>
<sequence>MFSVKYIAAAIAMASVLQASTGLVFRRDDHNGGMSAPSSQITQSFVTETATTASTQSPQPVQSTETQTKVWSTTTHSQSTQSQPTASTTFTHSSPPVQSSETQTKVWSTSTHSSQSESTQSQSTQSSESATTQSSPAHSGQPPKPTGQAVNCDNVLDWKPNTQYTAGNQTVFTNELWAAKQWSYNNPPNDAAMEWTLIGSCIVPRPLASVSCQGIPAWNKQAQYNRGSQVTYNGHLWYAPNWVSSNVPGDKSGSWVDEGACTY</sequence>
<proteinExistence type="predicted"/>
<accession>A0ACB8A1T5</accession>